<comment type="catalytic activity">
    <reaction evidence="9">
        <text>adenosine(37) in tRNA + dimethylallyl diphosphate = N(6)-dimethylallyladenosine(37) in tRNA + diphosphate</text>
        <dbReference type="Rhea" id="RHEA:26482"/>
        <dbReference type="Rhea" id="RHEA-COMP:10162"/>
        <dbReference type="Rhea" id="RHEA-COMP:10375"/>
        <dbReference type="ChEBI" id="CHEBI:33019"/>
        <dbReference type="ChEBI" id="CHEBI:57623"/>
        <dbReference type="ChEBI" id="CHEBI:74411"/>
        <dbReference type="ChEBI" id="CHEBI:74415"/>
        <dbReference type="EC" id="2.5.1.75"/>
    </reaction>
</comment>
<keyword evidence="8" id="KW-0460">Magnesium</keyword>
<dbReference type="GO" id="GO:0005524">
    <property type="term" value="F:ATP binding"/>
    <property type="evidence" value="ECO:0007669"/>
    <property type="project" value="UniProtKB-KW"/>
</dbReference>
<dbReference type="Gene3D" id="1.10.20.140">
    <property type="match status" value="1"/>
</dbReference>
<evidence type="ECO:0000256" key="4">
    <source>
        <dbReference type="ARBA" id="ARBA00022679"/>
    </source>
</evidence>
<accession>X1AQ90</accession>
<evidence type="ECO:0000256" key="7">
    <source>
        <dbReference type="ARBA" id="ARBA00022840"/>
    </source>
</evidence>
<dbReference type="InterPro" id="IPR027417">
    <property type="entry name" value="P-loop_NTPase"/>
</dbReference>
<dbReference type="PANTHER" id="PTHR11088">
    <property type="entry name" value="TRNA DIMETHYLALLYLTRANSFERASE"/>
    <property type="match status" value="1"/>
</dbReference>
<proteinExistence type="inferred from homology"/>
<comment type="cofactor">
    <cofactor evidence="1">
        <name>Mg(2+)</name>
        <dbReference type="ChEBI" id="CHEBI:18420"/>
    </cofactor>
</comment>
<dbReference type="SUPFAM" id="SSF52540">
    <property type="entry name" value="P-loop containing nucleoside triphosphate hydrolases"/>
    <property type="match status" value="2"/>
</dbReference>
<keyword evidence="6" id="KW-0547">Nucleotide-binding</keyword>
<dbReference type="PANTHER" id="PTHR11088:SF60">
    <property type="entry name" value="TRNA DIMETHYLALLYLTRANSFERASE"/>
    <property type="match status" value="1"/>
</dbReference>
<gene>
    <name evidence="10" type="ORF">S01H4_08723</name>
</gene>
<dbReference type="EC" id="2.5.1.75" evidence="3"/>
<dbReference type="NCBIfam" id="TIGR00174">
    <property type="entry name" value="miaA"/>
    <property type="match status" value="1"/>
</dbReference>
<keyword evidence="4" id="KW-0808">Transferase</keyword>
<evidence type="ECO:0000313" key="10">
    <source>
        <dbReference type="EMBL" id="GAG71512.1"/>
    </source>
</evidence>
<dbReference type="Pfam" id="PF01715">
    <property type="entry name" value="IPPT"/>
    <property type="match status" value="1"/>
</dbReference>
<name>X1AQ90_9ZZZZ</name>
<evidence type="ECO:0000256" key="3">
    <source>
        <dbReference type="ARBA" id="ARBA00012665"/>
    </source>
</evidence>
<evidence type="ECO:0000256" key="9">
    <source>
        <dbReference type="ARBA" id="ARBA00049563"/>
    </source>
</evidence>
<dbReference type="InterPro" id="IPR018022">
    <property type="entry name" value="IPT"/>
</dbReference>
<dbReference type="GO" id="GO:0006400">
    <property type="term" value="P:tRNA modification"/>
    <property type="evidence" value="ECO:0007669"/>
    <property type="project" value="TreeGrafter"/>
</dbReference>
<sequence length="306" mass="34784">MECLVAIVGPTAVGKSELALHLARDFPVEIVSADSRQVYRYMDIGTNKLTLAERASVPHYLIDIVNPDEDFNLAMYHQLTTEAIKAIQQKGKLPLLVGGSGLYLWSILEGWKIPQVPPNPKLRCDLEARAKREGGYVLYKELQQIDPLAATKIHPGNIRRIIRALEIYHMTGQLPSQLWRKEAPGFPIRIIGLTVERSKLYNRIDQRVDKMIQKGLVAEIEELVKMGYSFSLPSMSGVGYKQVGQFLQGQLTLPAAIEQIKYETHRFARHQYAWFHLDDERICWFNVSHFSISSSQAKNLIRGFIA</sequence>
<comment type="similarity">
    <text evidence="2">Belongs to the IPP transferase family.</text>
</comment>
<dbReference type="InterPro" id="IPR039657">
    <property type="entry name" value="Dimethylallyltransferase"/>
</dbReference>
<keyword evidence="7" id="KW-0067">ATP-binding</keyword>
<dbReference type="HAMAP" id="MF_00185">
    <property type="entry name" value="IPP_trans"/>
    <property type="match status" value="1"/>
</dbReference>
<evidence type="ECO:0000256" key="2">
    <source>
        <dbReference type="ARBA" id="ARBA00005842"/>
    </source>
</evidence>
<evidence type="ECO:0000256" key="8">
    <source>
        <dbReference type="ARBA" id="ARBA00022842"/>
    </source>
</evidence>
<comment type="caution">
    <text evidence="10">The sequence shown here is derived from an EMBL/GenBank/DDBJ whole genome shotgun (WGS) entry which is preliminary data.</text>
</comment>
<keyword evidence="5" id="KW-0819">tRNA processing</keyword>
<dbReference type="Gene3D" id="3.40.50.300">
    <property type="entry name" value="P-loop containing nucleotide triphosphate hydrolases"/>
    <property type="match status" value="1"/>
</dbReference>
<organism evidence="10">
    <name type="scientific">marine sediment metagenome</name>
    <dbReference type="NCBI Taxonomy" id="412755"/>
    <lineage>
        <taxon>unclassified sequences</taxon>
        <taxon>metagenomes</taxon>
        <taxon>ecological metagenomes</taxon>
    </lineage>
</organism>
<protein>
    <recommendedName>
        <fullName evidence="3">tRNA dimethylallyltransferase</fullName>
        <ecNumber evidence="3">2.5.1.75</ecNumber>
    </recommendedName>
</protein>
<evidence type="ECO:0000256" key="5">
    <source>
        <dbReference type="ARBA" id="ARBA00022694"/>
    </source>
</evidence>
<reference evidence="10" key="1">
    <citation type="journal article" date="2014" name="Front. Microbiol.">
        <title>High frequency of phylogenetically diverse reductive dehalogenase-homologous genes in deep subseafloor sedimentary metagenomes.</title>
        <authorList>
            <person name="Kawai M."/>
            <person name="Futagami T."/>
            <person name="Toyoda A."/>
            <person name="Takaki Y."/>
            <person name="Nishi S."/>
            <person name="Hori S."/>
            <person name="Arai W."/>
            <person name="Tsubouchi T."/>
            <person name="Morono Y."/>
            <person name="Uchiyama I."/>
            <person name="Ito T."/>
            <person name="Fujiyama A."/>
            <person name="Inagaki F."/>
            <person name="Takami H."/>
        </authorList>
    </citation>
    <scope>NUCLEOTIDE SEQUENCE</scope>
    <source>
        <strain evidence="10">Expedition CK06-06</strain>
    </source>
</reference>
<evidence type="ECO:0000256" key="1">
    <source>
        <dbReference type="ARBA" id="ARBA00001946"/>
    </source>
</evidence>
<dbReference type="EMBL" id="BART01003038">
    <property type="protein sequence ID" value="GAG71512.1"/>
    <property type="molecule type" value="Genomic_DNA"/>
</dbReference>
<dbReference type="GO" id="GO:0052381">
    <property type="term" value="F:tRNA dimethylallyltransferase activity"/>
    <property type="evidence" value="ECO:0007669"/>
    <property type="project" value="UniProtKB-EC"/>
</dbReference>
<dbReference type="AlphaFoldDB" id="X1AQ90"/>
<evidence type="ECO:0000256" key="6">
    <source>
        <dbReference type="ARBA" id="ARBA00022741"/>
    </source>
</evidence>